<dbReference type="Proteomes" id="UP000460435">
    <property type="component" value="Unassembled WGS sequence"/>
</dbReference>
<organism evidence="1 2">
    <name type="scientific">Phytoactinopolyspora mesophila</name>
    <dbReference type="NCBI Taxonomy" id="2650750"/>
    <lineage>
        <taxon>Bacteria</taxon>
        <taxon>Bacillati</taxon>
        <taxon>Actinomycetota</taxon>
        <taxon>Actinomycetes</taxon>
        <taxon>Jiangellales</taxon>
        <taxon>Jiangellaceae</taxon>
        <taxon>Phytoactinopolyspora</taxon>
    </lineage>
</organism>
<protein>
    <submittedName>
        <fullName evidence="1">Uncharacterized protein</fullName>
    </submittedName>
</protein>
<accession>A0A7K3M2N8</accession>
<comment type="caution">
    <text evidence="1">The sequence shown here is derived from an EMBL/GenBank/DDBJ whole genome shotgun (WGS) entry which is preliminary data.</text>
</comment>
<proteinExistence type="predicted"/>
<name>A0A7K3M2N8_9ACTN</name>
<reference evidence="1 2" key="1">
    <citation type="submission" date="2019-11" db="EMBL/GenBank/DDBJ databases">
        <authorList>
            <person name="Li X.-J."/>
            <person name="Feng X.-M."/>
        </authorList>
    </citation>
    <scope>NUCLEOTIDE SEQUENCE [LARGE SCALE GENOMIC DNA]</scope>
    <source>
        <strain evidence="1 2">XMNu-373</strain>
    </source>
</reference>
<evidence type="ECO:0000313" key="2">
    <source>
        <dbReference type="Proteomes" id="UP000460435"/>
    </source>
</evidence>
<dbReference type="EMBL" id="WLZY01000002">
    <property type="protein sequence ID" value="NDL57182.1"/>
    <property type="molecule type" value="Genomic_DNA"/>
</dbReference>
<dbReference type="RefSeq" id="WP_162449848.1">
    <property type="nucleotide sequence ID" value="NZ_WLZY01000002.1"/>
</dbReference>
<dbReference type="AlphaFoldDB" id="A0A7K3M2N8"/>
<evidence type="ECO:0000313" key="1">
    <source>
        <dbReference type="EMBL" id="NDL57182.1"/>
    </source>
</evidence>
<gene>
    <name evidence="1" type="ORF">F7O44_08875</name>
</gene>
<keyword evidence="2" id="KW-1185">Reference proteome</keyword>
<sequence length="141" mass="15668">MKVTVPAWIHGHYVGLRQVLDFVGSNTWAWRLEDFHGMSRPGSGLNVLDLEERLARGASVDYNWQQLLRFADGVHQMIDGRLVARTSHGNAEDILVIEALDSSLWTVEARKDLEPAVAAVERIAGLSVRTAPQSERRSPGP</sequence>